<gene>
    <name evidence="3" type="ORF">C9374_003166</name>
</gene>
<dbReference type="AlphaFoldDB" id="A0AA88GNQ4"/>
<feature type="transmembrane region" description="Helical" evidence="1">
    <location>
        <begin position="447"/>
        <end position="475"/>
    </location>
</feature>
<dbReference type="GeneID" id="68095621"/>
<keyword evidence="1" id="KW-0472">Membrane</keyword>
<feature type="chain" id="PRO_5041676486" evidence="2">
    <location>
        <begin position="22"/>
        <end position="493"/>
    </location>
</feature>
<evidence type="ECO:0000313" key="4">
    <source>
        <dbReference type="Proteomes" id="UP000816034"/>
    </source>
</evidence>
<accession>A0AA88GNQ4</accession>
<keyword evidence="4" id="KW-1185">Reference proteome</keyword>
<sequence length="493" mass="54868">MAKFTILALVLFAVYVSLAPSSEELIKNANRDPIPARFDNWYSVNSLSYWLEYELSSPSNTKLSFTFNEANMSEPFPDFNLKTNELNAALYQHFPFPESSNNLTMLGLFNVTFSSSEKRDENAITFLNVFLFRGGILNTYANTVRYFIFNGTHFVDPPNKILSTGLSGFEWNHFKLENQSIIFGVFGYQFKPQFNLQILVPGPRDEEITPYFSLNDYTPSAKNEMPYGYIALRSLQYIQSTNPAPVLGRQRWYFMFNSSQGFTDVNGQVVSIHTSSLKCACAKDTNSRLATMWYASVSDNQLTCENSGICNYFAVVAKSSVAPSPSVSSAVVTPLTIGSTIQDTIHSISQKKYYKIDMFPNTKVNIKASSAEGIGILYINAYSIPKADSFDEKLDLTSGSSSVIVNNYLSEVKEVFLLIEPTTSSLSFSISTTSQDIHFHEPLGPGAIIGIAVGSSVFAMCMKVLLVLVALVIVYKGQKKHRAPDSVYQALTR</sequence>
<organism evidence="3 4">
    <name type="scientific">Naegleria lovaniensis</name>
    <name type="common">Amoeba</name>
    <dbReference type="NCBI Taxonomy" id="51637"/>
    <lineage>
        <taxon>Eukaryota</taxon>
        <taxon>Discoba</taxon>
        <taxon>Heterolobosea</taxon>
        <taxon>Tetramitia</taxon>
        <taxon>Eutetramitia</taxon>
        <taxon>Vahlkampfiidae</taxon>
        <taxon>Naegleria</taxon>
    </lineage>
</organism>
<dbReference type="Proteomes" id="UP000816034">
    <property type="component" value="Unassembled WGS sequence"/>
</dbReference>
<evidence type="ECO:0000256" key="1">
    <source>
        <dbReference type="SAM" id="Phobius"/>
    </source>
</evidence>
<feature type="signal peptide" evidence="2">
    <location>
        <begin position="1"/>
        <end position="21"/>
    </location>
</feature>
<keyword evidence="1" id="KW-0812">Transmembrane</keyword>
<evidence type="ECO:0000256" key="2">
    <source>
        <dbReference type="SAM" id="SignalP"/>
    </source>
</evidence>
<protein>
    <submittedName>
        <fullName evidence="3">Uncharacterized protein</fullName>
    </submittedName>
</protein>
<reference evidence="3 4" key="1">
    <citation type="journal article" date="2018" name="BMC Genomics">
        <title>The genome of Naegleria lovaniensis, the basis for a comparative approach to unravel pathogenicity factors of the human pathogenic amoeba N. fowleri.</title>
        <authorList>
            <person name="Liechti N."/>
            <person name="Schurch N."/>
            <person name="Bruggmann R."/>
            <person name="Wittwer M."/>
        </authorList>
    </citation>
    <scope>NUCLEOTIDE SEQUENCE [LARGE SCALE GENOMIC DNA]</scope>
    <source>
        <strain evidence="3 4">ATCC 30569</strain>
    </source>
</reference>
<name>A0AA88GNQ4_NAELO</name>
<comment type="caution">
    <text evidence="3">The sequence shown here is derived from an EMBL/GenBank/DDBJ whole genome shotgun (WGS) entry which is preliminary data.</text>
</comment>
<keyword evidence="1" id="KW-1133">Transmembrane helix</keyword>
<keyword evidence="2" id="KW-0732">Signal</keyword>
<proteinExistence type="predicted"/>
<dbReference type="EMBL" id="PYSW02000017">
    <property type="protein sequence ID" value="KAG2386017.1"/>
    <property type="molecule type" value="Genomic_DNA"/>
</dbReference>
<evidence type="ECO:0000313" key="3">
    <source>
        <dbReference type="EMBL" id="KAG2386017.1"/>
    </source>
</evidence>
<dbReference type="RefSeq" id="XP_044550010.1">
    <property type="nucleotide sequence ID" value="XM_044692664.1"/>
</dbReference>